<gene>
    <name evidence="2" type="ORF">H735_10090</name>
</gene>
<protein>
    <recommendedName>
        <fullName evidence="4">Lipoprotein</fullName>
    </recommendedName>
</protein>
<dbReference type="Proteomes" id="UP000031586">
    <property type="component" value="Unassembled WGS sequence"/>
</dbReference>
<feature type="signal peptide" evidence="1">
    <location>
        <begin position="1"/>
        <end position="20"/>
    </location>
</feature>
<dbReference type="AlphaFoldDB" id="A0A0C1Z8I2"/>
<evidence type="ECO:0008006" key="4">
    <source>
        <dbReference type="Google" id="ProtNLM"/>
    </source>
</evidence>
<sequence>MFFKYPRSLLLCLLPIVVLVSGCKTELEKGLDEYKVATSNYLEEQSSESRLAVIESGTNLNTVYSNEANRLLSLMFRGSELKSIRSTTAVVNVKLIESVPSSKDWDLLKFLTSNNPYISHSDFSFHRFSDEVFAKVGQQLVLDEEWDALLILGAPYRTFSHDSLTYLVKNYHGKAPYLLALKGIGLHELGNYHAAFNVFQSAALLDRKYAMWPVAMARHFGCEDLESIWIEFVSDPSSINQYTRFFSGGTYPSFGATLTKDQIFQYRSDIKGGKLAPIFKGCLPRGNG</sequence>
<dbReference type="EMBL" id="JPRD01000015">
    <property type="protein sequence ID" value="KIF53265.1"/>
    <property type="molecule type" value="Genomic_DNA"/>
</dbReference>
<comment type="caution">
    <text evidence="2">The sequence shown here is derived from an EMBL/GenBank/DDBJ whole genome shotgun (WGS) entry which is preliminary data.</text>
</comment>
<dbReference type="PROSITE" id="PS51257">
    <property type="entry name" value="PROKAR_LIPOPROTEIN"/>
    <property type="match status" value="1"/>
</dbReference>
<accession>A0A0C1Z8I2</accession>
<organism evidence="2 3">
    <name type="scientific">Vibrio owensii CAIM 1854 = LMG 25443</name>
    <dbReference type="NCBI Taxonomy" id="1229493"/>
    <lineage>
        <taxon>Bacteria</taxon>
        <taxon>Pseudomonadati</taxon>
        <taxon>Pseudomonadota</taxon>
        <taxon>Gammaproteobacteria</taxon>
        <taxon>Vibrionales</taxon>
        <taxon>Vibrionaceae</taxon>
        <taxon>Vibrio</taxon>
    </lineage>
</organism>
<feature type="chain" id="PRO_5002144699" description="Lipoprotein" evidence="1">
    <location>
        <begin position="21"/>
        <end position="288"/>
    </location>
</feature>
<dbReference type="RefSeq" id="WP_020194459.1">
    <property type="nucleotide sequence ID" value="NZ_BAOH01000005.1"/>
</dbReference>
<proteinExistence type="predicted"/>
<keyword evidence="1" id="KW-0732">Signal</keyword>
<reference evidence="2 3" key="1">
    <citation type="submission" date="2014-07" db="EMBL/GenBank/DDBJ databases">
        <title>Unique and conserved regions in Vibrio harveyi and related species in comparison with the shrimp pathogen Vibrio harveyi CAIM 1792.</title>
        <authorList>
            <person name="Espinoza-Valles I."/>
            <person name="Vora G."/>
            <person name="Leekitcharoenphon P."/>
            <person name="Ussery D."/>
            <person name="Hoj L."/>
            <person name="Gomez-Gil B."/>
        </authorList>
    </citation>
    <scope>NUCLEOTIDE SEQUENCE [LARGE SCALE GENOMIC DNA]</scope>
    <source>
        <strain evidence="3">CAIM 1854 / LMG 25443</strain>
    </source>
</reference>
<name>A0A0C1Z8I2_9VIBR</name>
<evidence type="ECO:0000313" key="2">
    <source>
        <dbReference type="EMBL" id="KIF53265.1"/>
    </source>
</evidence>
<evidence type="ECO:0000313" key="3">
    <source>
        <dbReference type="Proteomes" id="UP000031586"/>
    </source>
</evidence>
<dbReference type="PATRIC" id="fig|1229493.5.peg.1101"/>
<evidence type="ECO:0000256" key="1">
    <source>
        <dbReference type="SAM" id="SignalP"/>
    </source>
</evidence>